<name>J3CJA0_9FLAO</name>
<dbReference type="InterPro" id="IPR022385">
    <property type="entry name" value="Rhs_assc_core"/>
</dbReference>
<evidence type="ECO:0000313" key="1">
    <source>
        <dbReference type="EMBL" id="EJL72586.1"/>
    </source>
</evidence>
<dbReference type="EMBL" id="AKJY01000031">
    <property type="protein sequence ID" value="EJL72586.1"/>
    <property type="molecule type" value="Genomic_DNA"/>
</dbReference>
<dbReference type="NCBIfam" id="TIGR03696">
    <property type="entry name" value="Rhs_assc_core"/>
    <property type="match status" value="1"/>
</dbReference>
<dbReference type="AlphaFoldDB" id="J3CJA0"/>
<dbReference type="PATRIC" id="fig|1144316.3.peg.1898"/>
<protein>
    <submittedName>
        <fullName evidence="1">RHS repeat-associated core domain protein containing protein</fullName>
    </submittedName>
</protein>
<dbReference type="Proteomes" id="UP000007509">
    <property type="component" value="Unassembled WGS sequence"/>
</dbReference>
<sequence>MTDQLDKGITKITYNYLNLPNSIKKLTETINYTYRADGVKVGKNSSGIAIQTDYLDGFQYETTTGAAVLKFIPTSEGYYNFENNKYIYNYTDHLGNIRLSYTNNGSGAQIIEENNYYPFGLKHEGYNNLTGNSSYQYKYNGKELQTETGMYDYGARFYMPDIGRWGVIDPLAEQYRRWSPYNYVMNNPLRFIDPDGRSATDFVQRKDGSIYWDKNANSQTTTKSGETYLGKELTFKFNSYIDKNLWDGPTLGGIVDASGDKLTSTLKLSARENDAGELTSLVGNFESKPGETPVGTPRMFYPGEGGSNNVFTMNSTSGGININFEQHASVSPVEEYMALRPSGFKIVDVAQKLDINYNSSNGNLSVGAYTNIFPSANLTVSGNGQTSKLMQYNQPSFPGTHSAPKNKYNTYDYSYYPSKFYKRN</sequence>
<reference evidence="1 2" key="1">
    <citation type="journal article" date="2012" name="J. Bacteriol.">
        <title>Twenty-one genome sequences from Pseudomonas species and 19 genome sequences from diverse bacteria isolated from the rhizosphere and endosphere of Populus deltoides.</title>
        <authorList>
            <person name="Brown S.D."/>
            <person name="Utturkar S.M."/>
            <person name="Klingeman D.M."/>
            <person name="Johnson C.M."/>
            <person name="Martin S.L."/>
            <person name="Land M.L."/>
            <person name="Lu T.Y."/>
            <person name="Schadt C.W."/>
            <person name="Doktycz M.J."/>
            <person name="Pelletier D.A."/>
        </authorList>
    </citation>
    <scope>NUCLEOTIDE SEQUENCE [LARGE SCALE GENOMIC DNA]</scope>
    <source>
        <strain evidence="1 2">CF314</strain>
    </source>
</reference>
<evidence type="ECO:0000313" key="2">
    <source>
        <dbReference type="Proteomes" id="UP000007509"/>
    </source>
</evidence>
<dbReference type="PANTHER" id="PTHR32305">
    <property type="match status" value="1"/>
</dbReference>
<gene>
    <name evidence="1" type="ORF">PMI13_01892</name>
</gene>
<dbReference type="Gene3D" id="2.180.10.10">
    <property type="entry name" value="RHS repeat-associated core"/>
    <property type="match status" value="1"/>
</dbReference>
<proteinExistence type="predicted"/>
<organism evidence="1 2">
    <name type="scientific">Chryseobacterium populi</name>
    <dbReference type="NCBI Taxonomy" id="1144316"/>
    <lineage>
        <taxon>Bacteria</taxon>
        <taxon>Pseudomonadati</taxon>
        <taxon>Bacteroidota</taxon>
        <taxon>Flavobacteriia</taxon>
        <taxon>Flavobacteriales</taxon>
        <taxon>Weeksellaceae</taxon>
        <taxon>Chryseobacterium group</taxon>
        <taxon>Chryseobacterium</taxon>
    </lineage>
</organism>
<keyword evidence="2" id="KW-1185">Reference proteome</keyword>
<accession>J3CJA0</accession>
<dbReference type="InterPro" id="IPR050708">
    <property type="entry name" value="T6SS_VgrG/RHS"/>
</dbReference>
<dbReference type="PANTHER" id="PTHR32305:SF15">
    <property type="entry name" value="PROTEIN RHSA-RELATED"/>
    <property type="match status" value="1"/>
</dbReference>
<comment type="caution">
    <text evidence="1">The sequence shown here is derived from an EMBL/GenBank/DDBJ whole genome shotgun (WGS) entry which is preliminary data.</text>
</comment>